<sequence>MISTDKEIYEPWPRPDPADTWIKPEEIAGCPTEKELPEEFRYNIRRRKLDPQYTKPRKLFYGFGVDIQDFLDYHKRHQLPLPPPMERRAKVWDHIIHTVAKDLSAHCNFELRCILPLSPHYDYMISLYDSHYISIQELEDDEEEDVIRIIKERFGNPVAKESPRWFFPFCEGSGLVTEIEAALETRSSIHQTTKTILRIRSGYTGFSRVPPAASTPATTGSGQTGASVVLYHDRGHG</sequence>
<evidence type="ECO:0000313" key="1">
    <source>
        <dbReference type="EMBL" id="KAF9061522.1"/>
    </source>
</evidence>
<dbReference type="Proteomes" id="UP000772434">
    <property type="component" value="Unassembled WGS sequence"/>
</dbReference>
<name>A0A9P5PE60_9AGAR</name>
<protein>
    <submittedName>
        <fullName evidence="1">Uncharacterized protein</fullName>
    </submittedName>
</protein>
<proteinExistence type="predicted"/>
<reference evidence="1" key="1">
    <citation type="submission" date="2020-11" db="EMBL/GenBank/DDBJ databases">
        <authorList>
            <consortium name="DOE Joint Genome Institute"/>
            <person name="Ahrendt S."/>
            <person name="Riley R."/>
            <person name="Andreopoulos W."/>
            <person name="Labutti K."/>
            <person name="Pangilinan J."/>
            <person name="Ruiz-Duenas F.J."/>
            <person name="Barrasa J.M."/>
            <person name="Sanchez-Garcia M."/>
            <person name="Camarero S."/>
            <person name="Miyauchi S."/>
            <person name="Serrano A."/>
            <person name="Linde D."/>
            <person name="Babiker R."/>
            <person name="Drula E."/>
            <person name="Ayuso-Fernandez I."/>
            <person name="Pacheco R."/>
            <person name="Padilla G."/>
            <person name="Ferreira P."/>
            <person name="Barriuso J."/>
            <person name="Kellner H."/>
            <person name="Castanera R."/>
            <person name="Alfaro M."/>
            <person name="Ramirez L."/>
            <person name="Pisabarro A.G."/>
            <person name="Kuo A."/>
            <person name="Tritt A."/>
            <person name="Lipzen A."/>
            <person name="He G."/>
            <person name="Yan M."/>
            <person name="Ng V."/>
            <person name="Cullen D."/>
            <person name="Martin F."/>
            <person name="Rosso M.-N."/>
            <person name="Henrissat B."/>
            <person name="Hibbett D."/>
            <person name="Martinez A.T."/>
            <person name="Grigoriev I.V."/>
        </authorList>
    </citation>
    <scope>NUCLEOTIDE SEQUENCE</scope>
    <source>
        <strain evidence="1">AH 40177</strain>
    </source>
</reference>
<comment type="caution">
    <text evidence="1">The sequence shown here is derived from an EMBL/GenBank/DDBJ whole genome shotgun (WGS) entry which is preliminary data.</text>
</comment>
<evidence type="ECO:0000313" key="2">
    <source>
        <dbReference type="Proteomes" id="UP000772434"/>
    </source>
</evidence>
<dbReference type="AlphaFoldDB" id="A0A9P5PE60"/>
<accession>A0A9P5PE60</accession>
<dbReference type="OrthoDB" id="3260206at2759"/>
<dbReference type="EMBL" id="JADNRY010000198">
    <property type="protein sequence ID" value="KAF9061522.1"/>
    <property type="molecule type" value="Genomic_DNA"/>
</dbReference>
<keyword evidence="2" id="KW-1185">Reference proteome</keyword>
<organism evidence="1 2">
    <name type="scientific">Rhodocollybia butyracea</name>
    <dbReference type="NCBI Taxonomy" id="206335"/>
    <lineage>
        <taxon>Eukaryota</taxon>
        <taxon>Fungi</taxon>
        <taxon>Dikarya</taxon>
        <taxon>Basidiomycota</taxon>
        <taxon>Agaricomycotina</taxon>
        <taxon>Agaricomycetes</taxon>
        <taxon>Agaricomycetidae</taxon>
        <taxon>Agaricales</taxon>
        <taxon>Marasmiineae</taxon>
        <taxon>Omphalotaceae</taxon>
        <taxon>Rhodocollybia</taxon>
    </lineage>
</organism>
<gene>
    <name evidence="1" type="ORF">BDP27DRAFT_1452187</name>
</gene>